<dbReference type="Proteomes" id="UP001501207">
    <property type="component" value="Unassembled WGS sequence"/>
</dbReference>
<dbReference type="InterPro" id="IPR002912">
    <property type="entry name" value="ACT_dom"/>
</dbReference>
<dbReference type="EC" id="1.1.1.95" evidence="5"/>
<evidence type="ECO:0000259" key="13">
    <source>
        <dbReference type="PROSITE" id="PS51671"/>
    </source>
</evidence>
<evidence type="ECO:0000256" key="7">
    <source>
        <dbReference type="ARBA" id="ARBA00023002"/>
    </source>
</evidence>
<evidence type="ECO:0000256" key="6">
    <source>
        <dbReference type="ARBA" id="ARBA00021582"/>
    </source>
</evidence>
<reference evidence="15" key="1">
    <citation type="journal article" date="2019" name="Int. J. Syst. Evol. Microbiol.">
        <title>The Global Catalogue of Microorganisms (GCM) 10K type strain sequencing project: providing services to taxonomists for standard genome sequencing and annotation.</title>
        <authorList>
            <consortium name="The Broad Institute Genomics Platform"/>
            <consortium name="The Broad Institute Genome Sequencing Center for Infectious Disease"/>
            <person name="Wu L."/>
            <person name="Ma J."/>
        </authorList>
    </citation>
    <scope>NUCLEOTIDE SEQUENCE [LARGE SCALE GENOMIC DNA]</scope>
    <source>
        <strain evidence="15">JCM 17664</strain>
    </source>
</reference>
<accession>A0ABP8FKM5</accession>
<dbReference type="EC" id="1.1.1.399" evidence="4"/>
<dbReference type="InterPro" id="IPR050418">
    <property type="entry name" value="D-iso_2-hydroxyacid_DH_PdxB"/>
</dbReference>
<dbReference type="InterPro" id="IPR006140">
    <property type="entry name" value="D-isomer_DH_NAD-bd"/>
</dbReference>
<dbReference type="CDD" id="cd12176">
    <property type="entry name" value="PGDH_3"/>
    <property type="match status" value="1"/>
</dbReference>
<evidence type="ECO:0000313" key="15">
    <source>
        <dbReference type="Proteomes" id="UP001501207"/>
    </source>
</evidence>
<keyword evidence="7 12" id="KW-0560">Oxidoreductase</keyword>
<dbReference type="Gene3D" id="3.40.50.720">
    <property type="entry name" value="NAD(P)-binding Rossmann-like Domain"/>
    <property type="match status" value="2"/>
</dbReference>
<keyword evidence="15" id="KW-1185">Reference proteome</keyword>
<name>A0ABP8FKM5_9BACT</name>
<keyword evidence="8" id="KW-0520">NAD</keyword>
<dbReference type="PROSITE" id="PS00671">
    <property type="entry name" value="D_2_HYDROXYACID_DH_3"/>
    <property type="match status" value="1"/>
</dbReference>
<dbReference type="InterPro" id="IPR029752">
    <property type="entry name" value="D-isomer_DH_CS1"/>
</dbReference>
<dbReference type="InterPro" id="IPR036291">
    <property type="entry name" value="NAD(P)-bd_dom_sf"/>
</dbReference>
<evidence type="ECO:0000256" key="12">
    <source>
        <dbReference type="RuleBase" id="RU003719"/>
    </source>
</evidence>
<comment type="function">
    <text evidence="1">Catalyzes the reversible oxidation of 3-phospho-D-glycerate to 3-phosphonooxypyruvate, the first step of the phosphorylated L-serine biosynthesis pathway. Also catalyzes the reversible oxidation of 2-hydroxyglutarate to 2-oxoglutarate.</text>
</comment>
<sequence>MGQKEHTSYPKEKIKILLLEKISDAAASIFKTAGYPDVVRIPKALSEEELIREIKDVHLLGIRSKTHITEKVLKAARKLQAIGCFCIGTNQVDLKAATGRGVAVFNAPYSNTRSVAELIMGLSVMLIRRIPDKNKAAHEGLWYKESAGSYELRGKTLGIIGYGNIGSQVSVLAEALGMHVIYYDVVRKLPMGNAEQKKTLKELLGASDIITLHVPGLASTRNIINKTTLKQVKKGAILLNYSRGDVVDLPALKTFLENGSLSGAAIDVFPEEPEKSGGSFSTPLQQLPNVILTPHIGGSTEEAQYNIGEDVGNKLLQYLETGTSFGSHTVPDLSVPIQENTHRLLHIHDNIPGVLSEINALLSKKHINVLGQYLKTNERIGYVVLDVDSRLSGQAFDLLKNVKGTVKTRLLY</sequence>
<dbReference type="InterPro" id="IPR029753">
    <property type="entry name" value="D-isomer_DH_CS"/>
</dbReference>
<evidence type="ECO:0000256" key="2">
    <source>
        <dbReference type="ARBA" id="ARBA00005216"/>
    </source>
</evidence>
<dbReference type="PANTHER" id="PTHR43761:SF1">
    <property type="entry name" value="D-ISOMER SPECIFIC 2-HYDROXYACID DEHYDROGENASE CATALYTIC DOMAIN-CONTAINING PROTEIN-RELATED"/>
    <property type="match status" value="1"/>
</dbReference>
<evidence type="ECO:0000256" key="1">
    <source>
        <dbReference type="ARBA" id="ARBA00003800"/>
    </source>
</evidence>
<comment type="catalytic activity">
    <reaction evidence="10">
        <text>(R)-2-hydroxyglutarate + NAD(+) = 2-oxoglutarate + NADH + H(+)</text>
        <dbReference type="Rhea" id="RHEA:49612"/>
        <dbReference type="ChEBI" id="CHEBI:15378"/>
        <dbReference type="ChEBI" id="CHEBI:15801"/>
        <dbReference type="ChEBI" id="CHEBI:16810"/>
        <dbReference type="ChEBI" id="CHEBI:57540"/>
        <dbReference type="ChEBI" id="CHEBI:57945"/>
        <dbReference type="EC" id="1.1.1.399"/>
    </reaction>
</comment>
<dbReference type="PROSITE" id="PS00065">
    <property type="entry name" value="D_2_HYDROXYACID_DH_1"/>
    <property type="match status" value="1"/>
</dbReference>
<dbReference type="SUPFAM" id="SSF55021">
    <property type="entry name" value="ACT-like"/>
    <property type="match status" value="1"/>
</dbReference>
<dbReference type="CDD" id="cd04901">
    <property type="entry name" value="ACT_3PGDH"/>
    <property type="match status" value="1"/>
</dbReference>
<comment type="caution">
    <text evidence="14">The sequence shown here is derived from an EMBL/GenBank/DDBJ whole genome shotgun (WGS) entry which is preliminary data.</text>
</comment>
<dbReference type="EMBL" id="BAABFN010000002">
    <property type="protein sequence ID" value="GAA4306035.1"/>
    <property type="molecule type" value="Genomic_DNA"/>
</dbReference>
<dbReference type="PANTHER" id="PTHR43761">
    <property type="entry name" value="D-ISOMER SPECIFIC 2-HYDROXYACID DEHYDROGENASE FAMILY PROTEIN (AFU_ORTHOLOGUE AFUA_1G13630)"/>
    <property type="match status" value="1"/>
</dbReference>
<comment type="pathway">
    <text evidence="2">Amino-acid biosynthesis; L-serine biosynthesis; L-serine from 3-phospho-D-glycerate: step 1/3.</text>
</comment>
<organism evidence="14 15">
    <name type="scientific">Compostibacter hankyongensis</name>
    <dbReference type="NCBI Taxonomy" id="1007089"/>
    <lineage>
        <taxon>Bacteria</taxon>
        <taxon>Pseudomonadati</taxon>
        <taxon>Bacteroidota</taxon>
        <taxon>Chitinophagia</taxon>
        <taxon>Chitinophagales</taxon>
        <taxon>Chitinophagaceae</taxon>
        <taxon>Compostibacter</taxon>
    </lineage>
</organism>
<dbReference type="PROSITE" id="PS51671">
    <property type="entry name" value="ACT"/>
    <property type="match status" value="1"/>
</dbReference>
<evidence type="ECO:0000256" key="3">
    <source>
        <dbReference type="ARBA" id="ARBA00005854"/>
    </source>
</evidence>
<dbReference type="RefSeq" id="WP_344976933.1">
    <property type="nucleotide sequence ID" value="NZ_BAABFN010000002.1"/>
</dbReference>
<dbReference type="Gene3D" id="3.30.70.260">
    <property type="match status" value="1"/>
</dbReference>
<evidence type="ECO:0000256" key="10">
    <source>
        <dbReference type="ARBA" id="ARBA00048126"/>
    </source>
</evidence>
<dbReference type="NCBIfam" id="NF008759">
    <property type="entry name" value="PRK11790.1"/>
    <property type="match status" value="1"/>
</dbReference>
<comment type="similarity">
    <text evidence="3 12">Belongs to the D-isomer specific 2-hydroxyacid dehydrogenase family.</text>
</comment>
<dbReference type="InterPro" id="IPR045865">
    <property type="entry name" value="ACT-like_dom_sf"/>
</dbReference>
<dbReference type="PROSITE" id="PS00670">
    <property type="entry name" value="D_2_HYDROXYACID_DH_2"/>
    <property type="match status" value="1"/>
</dbReference>
<dbReference type="SUPFAM" id="SSF51735">
    <property type="entry name" value="NAD(P)-binding Rossmann-fold domains"/>
    <property type="match status" value="1"/>
</dbReference>
<dbReference type="InterPro" id="IPR006139">
    <property type="entry name" value="D-isomer_2_OHA_DH_cat_dom"/>
</dbReference>
<evidence type="ECO:0000256" key="4">
    <source>
        <dbReference type="ARBA" id="ARBA00013001"/>
    </source>
</evidence>
<evidence type="ECO:0000256" key="5">
    <source>
        <dbReference type="ARBA" id="ARBA00013143"/>
    </source>
</evidence>
<gene>
    <name evidence="14" type="primary">serA</name>
    <name evidence="14" type="ORF">GCM10023143_11700</name>
</gene>
<feature type="domain" description="ACT" evidence="13">
    <location>
        <begin position="343"/>
        <end position="412"/>
    </location>
</feature>
<dbReference type="Pfam" id="PF02826">
    <property type="entry name" value="2-Hacid_dh_C"/>
    <property type="match status" value="1"/>
</dbReference>
<evidence type="ECO:0000256" key="9">
    <source>
        <dbReference type="ARBA" id="ARBA00030455"/>
    </source>
</evidence>
<evidence type="ECO:0000256" key="11">
    <source>
        <dbReference type="ARBA" id="ARBA00048731"/>
    </source>
</evidence>
<proteinExistence type="inferred from homology"/>
<dbReference type="SUPFAM" id="SSF52283">
    <property type="entry name" value="Formate/glycerate dehydrogenase catalytic domain-like"/>
    <property type="match status" value="1"/>
</dbReference>
<evidence type="ECO:0000256" key="8">
    <source>
        <dbReference type="ARBA" id="ARBA00023027"/>
    </source>
</evidence>
<protein>
    <recommendedName>
        <fullName evidence="6">D-3-phosphoglycerate dehydrogenase</fullName>
        <ecNumber evidence="4">1.1.1.399</ecNumber>
        <ecNumber evidence="5">1.1.1.95</ecNumber>
    </recommendedName>
    <alternativeName>
        <fullName evidence="9">2-oxoglutarate reductase</fullName>
    </alternativeName>
</protein>
<evidence type="ECO:0000313" key="14">
    <source>
        <dbReference type="EMBL" id="GAA4306035.1"/>
    </source>
</evidence>
<dbReference type="Pfam" id="PF22629">
    <property type="entry name" value="ACT_AHAS_ss"/>
    <property type="match status" value="1"/>
</dbReference>
<dbReference type="Pfam" id="PF00389">
    <property type="entry name" value="2-Hacid_dh"/>
    <property type="match status" value="1"/>
</dbReference>
<dbReference type="InterPro" id="IPR054480">
    <property type="entry name" value="AHAS_small-like_ACT"/>
</dbReference>
<comment type="catalytic activity">
    <reaction evidence="11">
        <text>(2R)-3-phosphoglycerate + NAD(+) = 3-phosphooxypyruvate + NADH + H(+)</text>
        <dbReference type="Rhea" id="RHEA:12641"/>
        <dbReference type="ChEBI" id="CHEBI:15378"/>
        <dbReference type="ChEBI" id="CHEBI:18110"/>
        <dbReference type="ChEBI" id="CHEBI:57540"/>
        <dbReference type="ChEBI" id="CHEBI:57945"/>
        <dbReference type="ChEBI" id="CHEBI:58272"/>
        <dbReference type="EC" id="1.1.1.95"/>
    </reaction>
</comment>